<dbReference type="EMBL" id="MLFU01000230">
    <property type="protein sequence ID" value="KAK1471615.1"/>
    <property type="molecule type" value="Genomic_DNA"/>
</dbReference>
<organism evidence="1 2">
    <name type="scientific">Colletotrichum tamarilloi</name>
    <dbReference type="NCBI Taxonomy" id="1209934"/>
    <lineage>
        <taxon>Eukaryota</taxon>
        <taxon>Fungi</taxon>
        <taxon>Dikarya</taxon>
        <taxon>Ascomycota</taxon>
        <taxon>Pezizomycotina</taxon>
        <taxon>Sordariomycetes</taxon>
        <taxon>Hypocreomycetidae</taxon>
        <taxon>Glomerellales</taxon>
        <taxon>Glomerellaceae</taxon>
        <taxon>Colletotrichum</taxon>
        <taxon>Colletotrichum acutatum species complex</taxon>
    </lineage>
</organism>
<sequence length="239" mass="26950">MSRAQSRLSQEEMQIKAELKHLMTEAKDQLKQRLNHLVEAHENDRKALLDLFLVKTSLTYSGDFQTLKGQLENEFECYVQSVRYCQGKSSGISFTSEPITAPQDEAASWFSKLNTGLLLEEALRPEELGLADGRSTLDNEPSRIASVIKTSVATRTLQQRPSWAFSYDLGFGRDYYILICPNASSGCGFAFSNEPFLTGLAAEHFKKCGVAFQDDADIVRRFARRRRLTRDLNSHIALS</sequence>
<dbReference type="Proteomes" id="UP001227543">
    <property type="component" value="Unassembled WGS sequence"/>
</dbReference>
<proteinExistence type="predicted"/>
<reference evidence="1 2" key="1">
    <citation type="submission" date="2016-10" db="EMBL/GenBank/DDBJ databases">
        <title>The genome sequence of Colletotrichum fioriniae PJ7.</title>
        <authorList>
            <person name="Baroncelli R."/>
        </authorList>
    </citation>
    <scope>NUCLEOTIDE SEQUENCE [LARGE SCALE GENOMIC DNA]</scope>
    <source>
        <strain evidence="1 2">Tom-12</strain>
    </source>
</reference>
<name>A0ABQ9QIC0_9PEZI</name>
<dbReference type="GeneID" id="85416737"/>
<keyword evidence="2" id="KW-1185">Reference proteome</keyword>
<dbReference type="RefSeq" id="XP_060372917.1">
    <property type="nucleotide sequence ID" value="XM_060532499.1"/>
</dbReference>
<accession>A0ABQ9QIC0</accession>
<evidence type="ECO:0000313" key="2">
    <source>
        <dbReference type="Proteomes" id="UP001227543"/>
    </source>
</evidence>
<comment type="caution">
    <text evidence="1">The sequence shown here is derived from an EMBL/GenBank/DDBJ whole genome shotgun (WGS) entry which is preliminary data.</text>
</comment>
<protein>
    <submittedName>
        <fullName evidence="1">Uncharacterized protein</fullName>
    </submittedName>
</protein>
<gene>
    <name evidence="1" type="ORF">CTAM01_16506</name>
</gene>
<evidence type="ECO:0000313" key="1">
    <source>
        <dbReference type="EMBL" id="KAK1471615.1"/>
    </source>
</evidence>